<evidence type="ECO:0000313" key="1">
    <source>
        <dbReference type="Proteomes" id="UP000887580"/>
    </source>
</evidence>
<organism evidence="1 2">
    <name type="scientific">Panagrolaimus sp. PS1159</name>
    <dbReference type="NCBI Taxonomy" id="55785"/>
    <lineage>
        <taxon>Eukaryota</taxon>
        <taxon>Metazoa</taxon>
        <taxon>Ecdysozoa</taxon>
        <taxon>Nematoda</taxon>
        <taxon>Chromadorea</taxon>
        <taxon>Rhabditida</taxon>
        <taxon>Tylenchina</taxon>
        <taxon>Panagrolaimomorpha</taxon>
        <taxon>Panagrolaimoidea</taxon>
        <taxon>Panagrolaimidae</taxon>
        <taxon>Panagrolaimus</taxon>
    </lineage>
</organism>
<dbReference type="WBParaSite" id="PS1159_v2.g22714.t1">
    <property type="protein sequence ID" value="PS1159_v2.g22714.t1"/>
    <property type="gene ID" value="PS1159_v2.g22714"/>
</dbReference>
<accession>A0AC35G0A8</accession>
<sequence>MLKFYYSVIFLVFVLNVSKSSALTYNIDIKRYSAFPIISKTLGAAKDFYLSAALYVDENGNIGAILEAENAGDTNTAFYHSMITFKNGFPVATQPGEKAVFNISSFMSNPTITKFNELYYVLSQVSILTPKLDWEIDDSISAVYLTGLLHDKINCLEENDWTQCFFGLYSGAGNHIGAIKIIVSWQ</sequence>
<evidence type="ECO:0000313" key="2">
    <source>
        <dbReference type="WBParaSite" id="PS1159_v2.g22714.t1"/>
    </source>
</evidence>
<name>A0AC35G0A8_9BILA</name>
<proteinExistence type="predicted"/>
<dbReference type="Proteomes" id="UP000887580">
    <property type="component" value="Unplaced"/>
</dbReference>
<protein>
    <submittedName>
        <fullName evidence="2">Uncharacterized protein</fullName>
    </submittedName>
</protein>
<reference evidence="2" key="1">
    <citation type="submission" date="2022-11" db="UniProtKB">
        <authorList>
            <consortium name="WormBaseParasite"/>
        </authorList>
    </citation>
    <scope>IDENTIFICATION</scope>
</reference>